<reference evidence="1" key="2">
    <citation type="journal article" date="2015" name="Data Brief">
        <title>Shoot transcriptome of the giant reed, Arundo donax.</title>
        <authorList>
            <person name="Barrero R.A."/>
            <person name="Guerrero F.D."/>
            <person name="Moolhuijzen P."/>
            <person name="Goolsby J.A."/>
            <person name="Tidwell J."/>
            <person name="Bellgard S.E."/>
            <person name="Bellgard M.I."/>
        </authorList>
    </citation>
    <scope>NUCLEOTIDE SEQUENCE</scope>
    <source>
        <tissue evidence="1">Shoot tissue taken approximately 20 cm above the soil surface</tissue>
    </source>
</reference>
<organism evidence="1">
    <name type="scientific">Arundo donax</name>
    <name type="common">Giant reed</name>
    <name type="synonym">Donax arundinaceus</name>
    <dbReference type="NCBI Taxonomy" id="35708"/>
    <lineage>
        <taxon>Eukaryota</taxon>
        <taxon>Viridiplantae</taxon>
        <taxon>Streptophyta</taxon>
        <taxon>Embryophyta</taxon>
        <taxon>Tracheophyta</taxon>
        <taxon>Spermatophyta</taxon>
        <taxon>Magnoliopsida</taxon>
        <taxon>Liliopsida</taxon>
        <taxon>Poales</taxon>
        <taxon>Poaceae</taxon>
        <taxon>PACMAD clade</taxon>
        <taxon>Arundinoideae</taxon>
        <taxon>Arundineae</taxon>
        <taxon>Arundo</taxon>
    </lineage>
</organism>
<protein>
    <submittedName>
        <fullName evidence="1">Uncharacterized protein</fullName>
    </submittedName>
</protein>
<dbReference type="AlphaFoldDB" id="A0A0A9AWD5"/>
<proteinExistence type="predicted"/>
<name>A0A0A9AWD5_ARUDO</name>
<sequence length="52" mass="6171">MVQLIFPYLKAATVSSHESMLMCQRMCMCESFFPFYLSGPRNYIYLIHMLID</sequence>
<evidence type="ECO:0000313" key="1">
    <source>
        <dbReference type="EMBL" id="JAD54158.1"/>
    </source>
</evidence>
<accession>A0A0A9AWD5</accession>
<reference evidence="1" key="1">
    <citation type="submission" date="2014-09" db="EMBL/GenBank/DDBJ databases">
        <authorList>
            <person name="Magalhaes I.L.F."/>
            <person name="Oliveira U."/>
            <person name="Santos F.R."/>
            <person name="Vidigal T.H.D.A."/>
            <person name="Brescovit A.D."/>
            <person name="Santos A.J."/>
        </authorList>
    </citation>
    <scope>NUCLEOTIDE SEQUENCE</scope>
    <source>
        <tissue evidence="1">Shoot tissue taken approximately 20 cm above the soil surface</tissue>
    </source>
</reference>
<dbReference type="EMBL" id="GBRH01243737">
    <property type="protein sequence ID" value="JAD54158.1"/>
    <property type="molecule type" value="Transcribed_RNA"/>
</dbReference>